<dbReference type="PANTHER" id="PTHR46034">
    <property type="match status" value="1"/>
</dbReference>
<keyword evidence="3" id="KW-1185">Reference proteome</keyword>
<dbReference type="InterPro" id="IPR013989">
    <property type="entry name" value="Dev_and_cell_death_domain"/>
</dbReference>
<dbReference type="SMART" id="SM00767">
    <property type="entry name" value="DCD"/>
    <property type="match status" value="1"/>
</dbReference>
<dbReference type="EMBL" id="JAXQNO010000013">
    <property type="protein sequence ID" value="KAK4786491.1"/>
    <property type="molecule type" value="Genomic_DNA"/>
</dbReference>
<feature type="domain" description="DCD" evidence="1">
    <location>
        <begin position="2"/>
        <end position="83"/>
    </location>
</feature>
<sequence>MGLISTSEARSTRIPTTITTATSFGGSNIDPTAWKDKKVKGESRFPAQEEDTFRPVLHHYDGPKFRPELSFPRYNEYIAIPKSLSRIHYLLMGNLHFLNIF</sequence>
<dbReference type="AlphaFoldDB" id="A0AAN7LHI4"/>
<name>A0AAN7LHI4_TRANT</name>
<dbReference type="GO" id="GO:0034976">
    <property type="term" value="P:response to endoplasmic reticulum stress"/>
    <property type="evidence" value="ECO:0007669"/>
    <property type="project" value="InterPro"/>
</dbReference>
<comment type="caution">
    <text evidence="2">The sequence shown here is derived from an EMBL/GenBank/DDBJ whole genome shotgun (WGS) entry which is preliminary data.</text>
</comment>
<dbReference type="Proteomes" id="UP001346149">
    <property type="component" value="Unassembled WGS sequence"/>
</dbReference>
<reference evidence="2 3" key="1">
    <citation type="journal article" date="2023" name="Hortic Res">
        <title>Pangenome of water caltrop reveals structural variations and asymmetric subgenome divergence after allopolyploidization.</title>
        <authorList>
            <person name="Zhang X."/>
            <person name="Chen Y."/>
            <person name="Wang L."/>
            <person name="Yuan Y."/>
            <person name="Fang M."/>
            <person name="Shi L."/>
            <person name="Lu R."/>
            <person name="Comes H.P."/>
            <person name="Ma Y."/>
            <person name="Chen Y."/>
            <person name="Huang G."/>
            <person name="Zhou Y."/>
            <person name="Zheng Z."/>
            <person name="Qiu Y."/>
        </authorList>
    </citation>
    <scope>NUCLEOTIDE SEQUENCE [LARGE SCALE GENOMIC DNA]</scope>
    <source>
        <strain evidence="2">F231</strain>
    </source>
</reference>
<gene>
    <name evidence="2" type="ORF">SAY86_003180</name>
</gene>
<evidence type="ECO:0000313" key="2">
    <source>
        <dbReference type="EMBL" id="KAK4786491.1"/>
    </source>
</evidence>
<proteinExistence type="predicted"/>
<dbReference type="PANTHER" id="PTHR46034:SF12">
    <property type="entry name" value="B2 PROTEIN"/>
    <property type="match status" value="1"/>
</dbReference>
<dbReference type="InterPro" id="IPR044832">
    <property type="entry name" value="NRP-like"/>
</dbReference>
<evidence type="ECO:0000313" key="3">
    <source>
        <dbReference type="Proteomes" id="UP001346149"/>
    </source>
</evidence>
<organism evidence="2 3">
    <name type="scientific">Trapa natans</name>
    <name type="common">Water chestnut</name>
    <dbReference type="NCBI Taxonomy" id="22666"/>
    <lineage>
        <taxon>Eukaryota</taxon>
        <taxon>Viridiplantae</taxon>
        <taxon>Streptophyta</taxon>
        <taxon>Embryophyta</taxon>
        <taxon>Tracheophyta</taxon>
        <taxon>Spermatophyta</taxon>
        <taxon>Magnoliopsida</taxon>
        <taxon>eudicotyledons</taxon>
        <taxon>Gunneridae</taxon>
        <taxon>Pentapetalae</taxon>
        <taxon>rosids</taxon>
        <taxon>malvids</taxon>
        <taxon>Myrtales</taxon>
        <taxon>Lythraceae</taxon>
        <taxon>Trapa</taxon>
    </lineage>
</organism>
<accession>A0AAN7LHI4</accession>
<evidence type="ECO:0000259" key="1">
    <source>
        <dbReference type="SMART" id="SM00767"/>
    </source>
</evidence>
<protein>
    <recommendedName>
        <fullName evidence="1">DCD domain-containing protein</fullName>
    </recommendedName>
</protein>